<evidence type="ECO:0000313" key="2">
    <source>
        <dbReference type="Proteomes" id="UP000092444"/>
    </source>
</evidence>
<protein>
    <submittedName>
        <fullName evidence="1">Uncharacterized protein</fullName>
    </submittedName>
</protein>
<evidence type="ECO:0000313" key="1">
    <source>
        <dbReference type="EnsemblMetazoa" id="GMOY014198.P1356"/>
    </source>
</evidence>
<organism evidence="1 2">
    <name type="scientific">Glossina morsitans morsitans</name>
    <name type="common">Savannah tsetse fly</name>
    <dbReference type="NCBI Taxonomy" id="37546"/>
    <lineage>
        <taxon>Eukaryota</taxon>
        <taxon>Metazoa</taxon>
        <taxon>Ecdysozoa</taxon>
        <taxon>Arthropoda</taxon>
        <taxon>Hexapoda</taxon>
        <taxon>Insecta</taxon>
        <taxon>Pterygota</taxon>
        <taxon>Neoptera</taxon>
        <taxon>Endopterygota</taxon>
        <taxon>Diptera</taxon>
        <taxon>Brachycera</taxon>
        <taxon>Muscomorpha</taxon>
        <taxon>Hippoboscoidea</taxon>
        <taxon>Glossinidae</taxon>
        <taxon>Glossina</taxon>
    </lineage>
</organism>
<dbReference type="Proteomes" id="UP000092444">
    <property type="component" value="Unassembled WGS sequence"/>
</dbReference>
<keyword evidence="2" id="KW-1185">Reference proteome</keyword>
<sequence length="39" mass="4616">MCQLLYSNLSICALLDMQSKYFERSESLGNYKTESWHEP</sequence>
<proteinExistence type="predicted"/>
<reference evidence="1" key="1">
    <citation type="submission" date="2025-05" db="UniProtKB">
        <authorList>
            <consortium name="EnsemblMetazoa"/>
        </authorList>
    </citation>
    <scope>IDENTIFICATION</scope>
    <source>
        <strain evidence="1">Yale</strain>
    </source>
</reference>
<name>A0ABK9NFY9_GLOMM</name>
<dbReference type="EMBL" id="CCAG010022232">
    <property type="status" value="NOT_ANNOTATED_CDS"/>
    <property type="molecule type" value="Genomic_DNA"/>
</dbReference>
<accession>A0ABK9NFY9</accession>
<dbReference type="EnsemblMetazoa" id="GMOY014198.R1356">
    <property type="protein sequence ID" value="GMOY014198.P1356"/>
    <property type="gene ID" value="GMOY014198"/>
</dbReference>